<reference evidence="1 2" key="1">
    <citation type="journal article" date="2013" name="Mar. Genomics">
        <title>Expression of sulfatases in Rhodopirellula baltica and the diversity of sulfatases in the genus Rhodopirellula.</title>
        <authorList>
            <person name="Wegner C.E."/>
            <person name="Richter-Heitmann T."/>
            <person name="Klindworth A."/>
            <person name="Klockow C."/>
            <person name="Richter M."/>
            <person name="Achstetter T."/>
            <person name="Glockner F.O."/>
            <person name="Harder J."/>
        </authorList>
    </citation>
    <scope>NUCLEOTIDE SEQUENCE [LARGE SCALE GENOMIC DNA]</scope>
    <source>
        <strain evidence="1 2">SM41</strain>
    </source>
</reference>
<dbReference type="AlphaFoldDB" id="M5TXE7"/>
<dbReference type="PATRIC" id="fig|1263870.3.peg.4915"/>
<name>M5TXE7_9BACT</name>
<comment type="caution">
    <text evidence="1">The sequence shown here is derived from an EMBL/GenBank/DDBJ whole genome shotgun (WGS) entry which is preliminary data.</text>
</comment>
<organism evidence="1 2">
    <name type="scientific">Rhodopirellula sallentina SM41</name>
    <dbReference type="NCBI Taxonomy" id="1263870"/>
    <lineage>
        <taxon>Bacteria</taxon>
        <taxon>Pseudomonadati</taxon>
        <taxon>Planctomycetota</taxon>
        <taxon>Planctomycetia</taxon>
        <taxon>Pirellulales</taxon>
        <taxon>Pirellulaceae</taxon>
        <taxon>Rhodopirellula</taxon>
    </lineage>
</organism>
<accession>M5TXE7</accession>
<sequence length="47" mass="5152">MPRIAHTCGRIGKAARLESGFAEMASLRTSFPHRTAFLAHAIGHRYG</sequence>
<evidence type="ECO:0000313" key="2">
    <source>
        <dbReference type="Proteomes" id="UP000011885"/>
    </source>
</evidence>
<evidence type="ECO:0000313" key="1">
    <source>
        <dbReference type="EMBL" id="EMI53902.1"/>
    </source>
</evidence>
<proteinExistence type="predicted"/>
<dbReference type="Proteomes" id="UP000011885">
    <property type="component" value="Unassembled WGS sequence"/>
</dbReference>
<dbReference type="EMBL" id="ANOH01000319">
    <property type="protein sequence ID" value="EMI53902.1"/>
    <property type="molecule type" value="Genomic_DNA"/>
</dbReference>
<gene>
    <name evidence="1" type="ORF">RSSM_04649</name>
</gene>
<protein>
    <submittedName>
        <fullName evidence="1">Uncharacterized protein</fullName>
    </submittedName>
</protein>
<keyword evidence="2" id="KW-1185">Reference proteome</keyword>